<dbReference type="EMBL" id="JAVIJP010000032">
    <property type="protein sequence ID" value="KAL3630669.1"/>
    <property type="molecule type" value="Genomic_DNA"/>
</dbReference>
<protein>
    <submittedName>
        <fullName evidence="2">Uncharacterized protein</fullName>
    </submittedName>
</protein>
<dbReference type="Proteomes" id="UP001632038">
    <property type="component" value="Unassembled WGS sequence"/>
</dbReference>
<feature type="region of interest" description="Disordered" evidence="1">
    <location>
        <begin position="1"/>
        <end position="44"/>
    </location>
</feature>
<keyword evidence="3" id="KW-1185">Reference proteome</keyword>
<name>A0ABD3CN56_9LAMI</name>
<feature type="compositionally biased region" description="Polar residues" evidence="1">
    <location>
        <begin position="31"/>
        <end position="44"/>
    </location>
</feature>
<evidence type="ECO:0000256" key="1">
    <source>
        <dbReference type="SAM" id="MobiDB-lite"/>
    </source>
</evidence>
<evidence type="ECO:0000313" key="2">
    <source>
        <dbReference type="EMBL" id="KAL3630669.1"/>
    </source>
</evidence>
<comment type="caution">
    <text evidence="2">The sequence shown here is derived from an EMBL/GenBank/DDBJ whole genome shotgun (WGS) entry which is preliminary data.</text>
</comment>
<sequence length="62" mass="6646">MLSSPLNDVVSLDYPGPGSDTDAQSSSSSSVTAQPVFQQRQTASPNTPKLVYQLPISCFITW</sequence>
<proteinExistence type="predicted"/>
<dbReference type="AlphaFoldDB" id="A0ABD3CN56"/>
<accession>A0ABD3CN56</accession>
<gene>
    <name evidence="2" type="ORF">CASFOL_023653</name>
</gene>
<reference evidence="3" key="1">
    <citation type="journal article" date="2024" name="IScience">
        <title>Strigolactones Initiate the Formation of Haustorium-like Structures in Castilleja.</title>
        <authorList>
            <person name="Buerger M."/>
            <person name="Peterson D."/>
            <person name="Chory J."/>
        </authorList>
    </citation>
    <scope>NUCLEOTIDE SEQUENCE [LARGE SCALE GENOMIC DNA]</scope>
</reference>
<evidence type="ECO:0000313" key="3">
    <source>
        <dbReference type="Proteomes" id="UP001632038"/>
    </source>
</evidence>
<organism evidence="2 3">
    <name type="scientific">Castilleja foliolosa</name>
    <dbReference type="NCBI Taxonomy" id="1961234"/>
    <lineage>
        <taxon>Eukaryota</taxon>
        <taxon>Viridiplantae</taxon>
        <taxon>Streptophyta</taxon>
        <taxon>Embryophyta</taxon>
        <taxon>Tracheophyta</taxon>
        <taxon>Spermatophyta</taxon>
        <taxon>Magnoliopsida</taxon>
        <taxon>eudicotyledons</taxon>
        <taxon>Gunneridae</taxon>
        <taxon>Pentapetalae</taxon>
        <taxon>asterids</taxon>
        <taxon>lamiids</taxon>
        <taxon>Lamiales</taxon>
        <taxon>Orobanchaceae</taxon>
        <taxon>Pedicularideae</taxon>
        <taxon>Castillejinae</taxon>
        <taxon>Castilleja</taxon>
    </lineage>
</organism>